<proteinExistence type="predicted"/>
<protein>
    <submittedName>
        <fullName evidence="4">O-methyltransferase involved in polyketide biosynthesis</fullName>
    </submittedName>
</protein>
<dbReference type="GO" id="GO:0008168">
    <property type="term" value="F:methyltransferase activity"/>
    <property type="evidence" value="ECO:0007669"/>
    <property type="project" value="UniProtKB-KW"/>
</dbReference>
<dbReference type="GO" id="GO:0032259">
    <property type="term" value="P:methylation"/>
    <property type="evidence" value="ECO:0007669"/>
    <property type="project" value="UniProtKB-KW"/>
</dbReference>
<dbReference type="SUPFAM" id="SSF53335">
    <property type="entry name" value="S-adenosyl-L-methionine-dependent methyltransferases"/>
    <property type="match status" value="1"/>
</dbReference>
<name>A0A3N4RS46_9ACTN</name>
<evidence type="ECO:0000313" key="4">
    <source>
        <dbReference type="EMBL" id="RPE29680.1"/>
    </source>
</evidence>
<dbReference type="Proteomes" id="UP000267408">
    <property type="component" value="Unassembled WGS sequence"/>
</dbReference>
<reference evidence="5 6" key="1">
    <citation type="submission" date="2018-11" db="EMBL/GenBank/DDBJ databases">
        <title>Sequencing the genomes of 1000 actinobacteria strains.</title>
        <authorList>
            <person name="Klenk H.-P."/>
        </authorList>
    </citation>
    <scope>NUCLEOTIDE SEQUENCE [LARGE SCALE GENOMIC DNA]</scope>
    <source>
        <strain evidence="2 6">DSM 44780</strain>
        <strain evidence="4 5">DSM 44781</strain>
    </source>
</reference>
<accession>A0A3N4RS46</accession>
<dbReference type="Gene3D" id="3.40.50.150">
    <property type="entry name" value="Vaccinia Virus protein VP39"/>
    <property type="match status" value="1"/>
</dbReference>
<sequence>MTDDQGELVTTDARDRSGSNGGRGDGVEVNLDIHLAHSARMYDFYLGGTTNFPADREAAGRALAVFPYARSAARANRAFMRRSTRLLARSGIRQFLDIGTGIPTSPNLHEVAQQVVPDAAVVYADNDPIVLLHAQALLHGTEQGVTAYVQADVREPDALLEAAARTLDFEQPIALSMNALLHFVPDDAHRITEGLKARLPRGSALVISHLTPDFAPDETTRLIQVYTAAGTPVAACTSEEFGRFFTGWDVLDPGVVATTRWNPSLEEDTERISDAGASCYGAVAVRP</sequence>
<keyword evidence="2" id="KW-0808">Transferase</keyword>
<comment type="caution">
    <text evidence="4">The sequence shown here is derived from an EMBL/GenBank/DDBJ whole genome shotgun (WGS) entry which is preliminary data.</text>
</comment>
<dbReference type="InterPro" id="IPR006764">
    <property type="entry name" value="SAM_dep_MeTrfase_SAV2177_type"/>
</dbReference>
<evidence type="ECO:0000313" key="3">
    <source>
        <dbReference type="EMBL" id="RPE26380.1"/>
    </source>
</evidence>
<dbReference type="Proteomes" id="UP000266906">
    <property type="component" value="Unassembled WGS sequence"/>
</dbReference>
<keyword evidence="5" id="KW-1185">Reference proteome</keyword>
<evidence type="ECO:0000256" key="1">
    <source>
        <dbReference type="SAM" id="MobiDB-lite"/>
    </source>
</evidence>
<dbReference type="EMBL" id="RJVJ01000003">
    <property type="protein sequence ID" value="ROR35422.1"/>
    <property type="molecule type" value="Genomic_DNA"/>
</dbReference>
<keyword evidence="2" id="KW-0489">Methyltransferase</keyword>
<organism evidence="4 5">
    <name type="scientific">Kitasatospora cineracea</name>
    <dbReference type="NCBI Taxonomy" id="88074"/>
    <lineage>
        <taxon>Bacteria</taxon>
        <taxon>Bacillati</taxon>
        <taxon>Actinomycetota</taxon>
        <taxon>Actinomycetes</taxon>
        <taxon>Kitasatosporales</taxon>
        <taxon>Streptomycetaceae</taxon>
        <taxon>Kitasatospora</taxon>
    </lineage>
</organism>
<dbReference type="PIRSF" id="PIRSF017393">
    <property type="entry name" value="MTase_SAV2177"/>
    <property type="match status" value="1"/>
</dbReference>
<evidence type="ECO:0000313" key="5">
    <source>
        <dbReference type="Proteomes" id="UP000266906"/>
    </source>
</evidence>
<dbReference type="EMBL" id="RKQG01000002">
    <property type="protein sequence ID" value="RPE29680.1"/>
    <property type="molecule type" value="Genomic_DNA"/>
</dbReference>
<dbReference type="EMBL" id="RKQG01000007">
    <property type="protein sequence ID" value="RPE26380.1"/>
    <property type="molecule type" value="Genomic_DNA"/>
</dbReference>
<dbReference type="Pfam" id="PF04672">
    <property type="entry name" value="Methyltransf_19"/>
    <property type="match status" value="1"/>
</dbReference>
<dbReference type="AlphaFoldDB" id="A0A3N4RS46"/>
<dbReference type="InterPro" id="IPR029063">
    <property type="entry name" value="SAM-dependent_MTases_sf"/>
</dbReference>
<feature type="region of interest" description="Disordered" evidence="1">
    <location>
        <begin position="1"/>
        <end position="26"/>
    </location>
</feature>
<accession>A0A8G1U9N6</accession>
<evidence type="ECO:0000313" key="2">
    <source>
        <dbReference type="EMBL" id="ROR35422.1"/>
    </source>
</evidence>
<evidence type="ECO:0000313" key="6">
    <source>
        <dbReference type="Proteomes" id="UP000267408"/>
    </source>
</evidence>
<gene>
    <name evidence="4" type="ORF">EDD38_6839</name>
    <name evidence="3" type="ORF">EDD38_7695</name>
    <name evidence="2" type="ORF">EDD39_7080</name>
</gene>